<feature type="transmembrane region" description="Helical" evidence="1">
    <location>
        <begin position="289"/>
        <end position="312"/>
    </location>
</feature>
<dbReference type="EMBL" id="FQ377874">
    <property type="protein sequence ID" value="CBW53851.1"/>
    <property type="molecule type" value="Genomic_DNA"/>
</dbReference>
<proteinExistence type="predicted"/>
<reference evidence="3" key="2">
    <citation type="journal article" date="2011" name="BMC Genomics">
        <title>Mycoplasma mycoides, from mycoides Small Colony to capri. A microevolutionary perspective.</title>
        <authorList>
            <person name="Thiaucourt F."/>
            <person name="Manso-Silvan L."/>
            <person name="Salah W."/>
            <person name="Barbe V."/>
            <person name="Berger A."/>
            <person name="Jacob D."/>
            <person name="Breton M."/>
            <person name="Dupuy V."/>
            <person name="Lomenech A.M."/>
            <person name="Blanchard A."/>
            <person name="Sirand-Pugnet P."/>
        </authorList>
    </citation>
    <scope>NUCLEOTIDE SEQUENCE [LARGE SCALE GENOMIC DNA]</scope>
    <source>
        <strain evidence="3">95010</strain>
    </source>
</reference>
<dbReference type="Proteomes" id="UP000010103">
    <property type="component" value="Chromosome"/>
</dbReference>
<dbReference type="HOGENOM" id="CLU_074335_0_0_14"/>
<dbReference type="RefSeq" id="WP_013729279.1">
    <property type="nucleotide sequence ID" value="NC_015431.1"/>
</dbReference>
<organism evidence="2 3">
    <name type="scientific">Mycoplasma mycoides subsp. capri LC str. 95010</name>
    <dbReference type="NCBI Taxonomy" id="862259"/>
    <lineage>
        <taxon>Bacteria</taxon>
        <taxon>Bacillati</taxon>
        <taxon>Mycoplasmatota</taxon>
        <taxon>Mollicutes</taxon>
        <taxon>Mycoplasmataceae</taxon>
        <taxon>Mycoplasma</taxon>
    </lineage>
</organism>
<sequence length="317" mass="36575">MKKYLKFTILNLMIVPSALLFMLIHKDINSFLYQKLETKKQVKEQNHEYNPSDKSEITKIGFYEKNNKVTIKQIPWYVKKVPDKLPEEIVSLHRAFAHRYKDHGEVIGFEKWDTKNVTDMSYLFYDNHTVNADLSVWNTSKVTNMRGMFKNAINYNNNDKPLDWKTDSVTDMESMFDGATSFNQNLKKWNVTNVNNNKNFSRASGIFEYKDKKPDWKIEEINEHIEKKVEEKPKVIVHPSPPKPKITLPLTKIITPTANPAPNSRSNLETPKSNISITTQQSKKLSTPAIVGIVVGSQVILTSLAAGIPYLIKRFKK</sequence>
<name>F4MP19_MYCML</name>
<dbReference type="Pfam" id="PF03382">
    <property type="entry name" value="DUF285"/>
    <property type="match status" value="1"/>
</dbReference>
<keyword evidence="1" id="KW-0472">Membrane</keyword>
<dbReference type="OrthoDB" id="2293072at2"/>
<evidence type="ECO:0008006" key="4">
    <source>
        <dbReference type="Google" id="ProtNLM"/>
    </source>
</evidence>
<protein>
    <recommendedName>
        <fullName evidence="4">BspA family leucine-rich repeat surface protein</fullName>
    </recommendedName>
</protein>
<gene>
    <name evidence="2" type="ORF">MLC_1230</name>
</gene>
<dbReference type="NCBIfam" id="TIGR02167">
    <property type="entry name" value="Liste_lipo_26"/>
    <property type="match status" value="2"/>
</dbReference>
<dbReference type="KEGG" id="mml:MLC_1230"/>
<dbReference type="InterPro" id="IPR011889">
    <property type="entry name" value="Liste_lipo_26"/>
</dbReference>
<accession>F4MP19</accession>
<evidence type="ECO:0000313" key="2">
    <source>
        <dbReference type="EMBL" id="CBW53851.1"/>
    </source>
</evidence>
<feature type="transmembrane region" description="Helical" evidence="1">
    <location>
        <begin position="7"/>
        <end position="25"/>
    </location>
</feature>
<dbReference type="AlphaFoldDB" id="F4MP19"/>
<dbReference type="InterPro" id="IPR005046">
    <property type="entry name" value="DUF285"/>
</dbReference>
<reference evidence="3" key="1">
    <citation type="journal article" date="2011" name="BMC Genomics">
        <title>Mycoplasma mycoides, from "mycoides Small Colony" to "capri". A microevolutionary perspective.</title>
        <authorList>
            <person name="Thiaucourt F."/>
            <person name="Manso-Silvan L."/>
            <person name="Salah W."/>
            <person name="Barbe V."/>
            <person name="Berger A."/>
            <person name="Jacob D."/>
            <person name="Breton M."/>
            <person name="Dupuy V."/>
            <person name="Lomenech A.M."/>
            <person name="Blanchard A."/>
            <person name="Sirand-Pugnet P."/>
        </authorList>
    </citation>
    <scope>NUCLEOTIDE SEQUENCE [LARGE SCALE GENOMIC DNA]</scope>
    <source>
        <strain evidence="3">95010</strain>
    </source>
</reference>
<evidence type="ECO:0000313" key="3">
    <source>
        <dbReference type="Proteomes" id="UP000010103"/>
    </source>
</evidence>
<keyword evidence="1" id="KW-0812">Transmembrane</keyword>
<evidence type="ECO:0000256" key="1">
    <source>
        <dbReference type="SAM" id="Phobius"/>
    </source>
</evidence>
<keyword evidence="1" id="KW-1133">Transmembrane helix</keyword>